<protein>
    <recommendedName>
        <fullName evidence="6">Aspartyl/glutamyl-tRNA(Asn/Gln) amidotransferase subunit C</fullName>
        <shortName evidence="6">Asp/Glu-ADT subunit C</shortName>
        <ecNumber evidence="6">6.3.5.-</ecNumber>
    </recommendedName>
</protein>
<dbReference type="RefSeq" id="WP_016762781.1">
    <property type="nucleotide sequence ID" value="NZ_BCVB01000013.1"/>
</dbReference>
<evidence type="ECO:0000256" key="1">
    <source>
        <dbReference type="ARBA" id="ARBA00010757"/>
    </source>
</evidence>
<keyword evidence="6" id="KW-0547">Nucleotide-binding</keyword>
<accession>A0A0B6AH07</accession>
<evidence type="ECO:0000313" key="8">
    <source>
        <dbReference type="Proteomes" id="UP000031829"/>
    </source>
</evidence>
<keyword evidence="6" id="KW-0067">ATP-binding</keyword>
<keyword evidence="7" id="KW-0808">Transferase</keyword>
<dbReference type="Proteomes" id="UP000031829">
    <property type="component" value="Chromosome"/>
</dbReference>
<keyword evidence="6" id="KW-0648">Protein biosynthesis</keyword>
<dbReference type="Gene3D" id="1.10.20.60">
    <property type="entry name" value="Glu-tRNAGln amidotransferase C subunit, N-terminal domain"/>
    <property type="match status" value="1"/>
</dbReference>
<dbReference type="GeneID" id="93640653"/>
<dbReference type="InterPro" id="IPR003837">
    <property type="entry name" value="GatC"/>
</dbReference>
<dbReference type="GO" id="GO:0006412">
    <property type="term" value="P:translation"/>
    <property type="evidence" value="ECO:0007669"/>
    <property type="project" value="UniProtKB-UniRule"/>
</dbReference>
<dbReference type="GO" id="GO:0006450">
    <property type="term" value="P:regulation of translational fidelity"/>
    <property type="evidence" value="ECO:0007669"/>
    <property type="project" value="InterPro"/>
</dbReference>
<gene>
    <name evidence="6 7" type="primary">gatC</name>
    <name evidence="7" type="ORF">BG04_2582</name>
</gene>
<dbReference type="KEGG" id="bmeg:BG04_2582"/>
<sequence>MSRISVDQVKHVANLARLAVTDDEAELFTKQLDAIITYAEQLDELDTTNVKPTSHVLNMKNVMREDKPAKGLPIEDVVKNAPDHKDGYIRVPTILE</sequence>
<comment type="function">
    <text evidence="3 6">Allows the formation of correctly charged Asn-tRNA(Asn) or Gln-tRNA(Gln) through the transamidation of misacylated Asp-tRNA(Asn) or Glu-tRNA(Gln) in organisms which lack either or both of asparaginyl-tRNA or glutaminyl-tRNA synthetases. The reaction takes place in the presence of glutamine and ATP through an activated phospho-Asp-tRNA(Asn) or phospho-Glu-tRNA(Gln).</text>
</comment>
<proteinExistence type="inferred from homology"/>
<dbReference type="GO" id="GO:0070681">
    <property type="term" value="P:glutaminyl-tRNAGln biosynthesis via transamidation"/>
    <property type="evidence" value="ECO:0007669"/>
    <property type="project" value="TreeGrafter"/>
</dbReference>
<comment type="subunit">
    <text evidence="2 6">Heterotrimer of A, B and C subunits.</text>
</comment>
<dbReference type="PANTHER" id="PTHR15004:SF0">
    <property type="entry name" value="GLUTAMYL-TRNA(GLN) AMIDOTRANSFERASE SUBUNIT C, MITOCHONDRIAL"/>
    <property type="match status" value="1"/>
</dbReference>
<dbReference type="AlphaFoldDB" id="A0A0B6AH07"/>
<dbReference type="HAMAP" id="MF_00122">
    <property type="entry name" value="GatC"/>
    <property type="match status" value="1"/>
</dbReference>
<dbReference type="Pfam" id="PF02686">
    <property type="entry name" value="GatC"/>
    <property type="match status" value="1"/>
</dbReference>
<evidence type="ECO:0000256" key="5">
    <source>
        <dbReference type="ARBA" id="ARBA00047913"/>
    </source>
</evidence>
<dbReference type="SUPFAM" id="SSF141000">
    <property type="entry name" value="Glu-tRNAGln amidotransferase C subunit"/>
    <property type="match status" value="1"/>
</dbReference>
<dbReference type="EMBL" id="CP009920">
    <property type="protein sequence ID" value="AJI22811.1"/>
    <property type="molecule type" value="Genomic_DNA"/>
</dbReference>
<dbReference type="GO" id="GO:0016740">
    <property type="term" value="F:transferase activity"/>
    <property type="evidence" value="ECO:0007669"/>
    <property type="project" value="UniProtKB-KW"/>
</dbReference>
<evidence type="ECO:0000256" key="3">
    <source>
        <dbReference type="ARBA" id="ARBA00024799"/>
    </source>
</evidence>
<comment type="similarity">
    <text evidence="1 6">Belongs to the GatC family.</text>
</comment>
<name>A0A0B6AH07_PRIM2</name>
<evidence type="ECO:0000256" key="6">
    <source>
        <dbReference type="HAMAP-Rule" id="MF_00122"/>
    </source>
</evidence>
<keyword evidence="6" id="KW-0436">Ligase</keyword>
<dbReference type="EC" id="6.3.5.-" evidence="6"/>
<dbReference type="HOGENOM" id="CLU_105899_6_1_9"/>
<comment type="catalytic activity">
    <reaction evidence="5 6">
        <text>L-glutamyl-tRNA(Gln) + L-glutamine + ATP + H2O = L-glutaminyl-tRNA(Gln) + L-glutamate + ADP + phosphate + H(+)</text>
        <dbReference type="Rhea" id="RHEA:17521"/>
        <dbReference type="Rhea" id="RHEA-COMP:9681"/>
        <dbReference type="Rhea" id="RHEA-COMP:9684"/>
        <dbReference type="ChEBI" id="CHEBI:15377"/>
        <dbReference type="ChEBI" id="CHEBI:15378"/>
        <dbReference type="ChEBI" id="CHEBI:29985"/>
        <dbReference type="ChEBI" id="CHEBI:30616"/>
        <dbReference type="ChEBI" id="CHEBI:43474"/>
        <dbReference type="ChEBI" id="CHEBI:58359"/>
        <dbReference type="ChEBI" id="CHEBI:78520"/>
        <dbReference type="ChEBI" id="CHEBI:78521"/>
        <dbReference type="ChEBI" id="CHEBI:456216"/>
    </reaction>
</comment>
<dbReference type="NCBIfam" id="TIGR00135">
    <property type="entry name" value="gatC"/>
    <property type="match status" value="1"/>
</dbReference>
<comment type="catalytic activity">
    <reaction evidence="4 6">
        <text>L-aspartyl-tRNA(Asn) + L-glutamine + ATP + H2O = L-asparaginyl-tRNA(Asn) + L-glutamate + ADP + phosphate + 2 H(+)</text>
        <dbReference type="Rhea" id="RHEA:14513"/>
        <dbReference type="Rhea" id="RHEA-COMP:9674"/>
        <dbReference type="Rhea" id="RHEA-COMP:9677"/>
        <dbReference type="ChEBI" id="CHEBI:15377"/>
        <dbReference type="ChEBI" id="CHEBI:15378"/>
        <dbReference type="ChEBI" id="CHEBI:29985"/>
        <dbReference type="ChEBI" id="CHEBI:30616"/>
        <dbReference type="ChEBI" id="CHEBI:43474"/>
        <dbReference type="ChEBI" id="CHEBI:58359"/>
        <dbReference type="ChEBI" id="CHEBI:78515"/>
        <dbReference type="ChEBI" id="CHEBI:78516"/>
        <dbReference type="ChEBI" id="CHEBI:456216"/>
    </reaction>
</comment>
<dbReference type="PANTHER" id="PTHR15004">
    <property type="entry name" value="GLUTAMYL-TRNA(GLN) AMIDOTRANSFERASE SUBUNIT C, MITOCHONDRIAL"/>
    <property type="match status" value="1"/>
</dbReference>
<reference evidence="7 8" key="1">
    <citation type="journal article" date="2015" name="Genome Announc.">
        <title>Complete genome sequences for 35 biothreat assay-relevant bacillus species.</title>
        <authorList>
            <person name="Johnson S.L."/>
            <person name="Daligault H.E."/>
            <person name="Davenport K.W."/>
            <person name="Jaissle J."/>
            <person name="Frey K.G."/>
            <person name="Ladner J.T."/>
            <person name="Broomall S.M."/>
            <person name="Bishop-Lilly K.A."/>
            <person name="Bruce D.C."/>
            <person name="Gibbons H.S."/>
            <person name="Coyne S.R."/>
            <person name="Lo C.C."/>
            <person name="Meincke L."/>
            <person name="Munk A.C."/>
            <person name="Koroleva G.I."/>
            <person name="Rosenzweig C.N."/>
            <person name="Palacios G.F."/>
            <person name="Redden C.L."/>
            <person name="Minogue T.D."/>
            <person name="Chain P.S."/>
        </authorList>
    </citation>
    <scope>NUCLEOTIDE SEQUENCE [LARGE SCALE GENOMIC DNA]</scope>
    <source>
        <strain evidence="8">ATCC 14581 / DSM 32 / JCM 2506 / NBRC 15308 / NCIMB 9376 / NCTC 10342 / NRRL B-14308 / VKM B-512</strain>
    </source>
</reference>
<evidence type="ECO:0000256" key="2">
    <source>
        <dbReference type="ARBA" id="ARBA00011123"/>
    </source>
</evidence>
<evidence type="ECO:0000256" key="4">
    <source>
        <dbReference type="ARBA" id="ARBA00047380"/>
    </source>
</evidence>
<dbReference type="InterPro" id="IPR036113">
    <property type="entry name" value="Asp/Glu-ADT_sf_sub_c"/>
</dbReference>
<evidence type="ECO:0000313" key="7">
    <source>
        <dbReference type="EMBL" id="AJI22811.1"/>
    </source>
</evidence>
<organism evidence="7 8">
    <name type="scientific">Priestia megaterium (strain ATCC 14581 / DSM 32 / CCUG 1817 / JCM 2506 / NBRC 15308 / NCIMB 9376 / NCTC 10342 / NRRL B-14308 / VKM B-512 / Ford 19)</name>
    <name type="common">Bacillus megaterium</name>
    <dbReference type="NCBI Taxonomy" id="1348623"/>
    <lineage>
        <taxon>Bacteria</taxon>
        <taxon>Bacillati</taxon>
        <taxon>Bacillota</taxon>
        <taxon>Bacilli</taxon>
        <taxon>Bacillales</taxon>
        <taxon>Bacillaceae</taxon>
        <taxon>Priestia</taxon>
    </lineage>
</organism>
<dbReference type="GO" id="GO:0050567">
    <property type="term" value="F:glutaminyl-tRNA synthase (glutamine-hydrolyzing) activity"/>
    <property type="evidence" value="ECO:0007669"/>
    <property type="project" value="UniProtKB-UniRule"/>
</dbReference>
<dbReference type="GO" id="GO:0005524">
    <property type="term" value="F:ATP binding"/>
    <property type="evidence" value="ECO:0007669"/>
    <property type="project" value="UniProtKB-KW"/>
</dbReference>